<gene>
    <name evidence="1" type="ORF">F4820DRAFT_37822</name>
</gene>
<proteinExistence type="predicted"/>
<comment type="caution">
    <text evidence="1">The sequence shown here is derived from an EMBL/GenBank/DDBJ whole genome shotgun (WGS) entry which is preliminary data.</text>
</comment>
<dbReference type="Proteomes" id="UP001497700">
    <property type="component" value="Unassembled WGS sequence"/>
</dbReference>
<keyword evidence="2" id="KW-1185">Reference proteome</keyword>
<evidence type="ECO:0000313" key="2">
    <source>
        <dbReference type="Proteomes" id="UP001497700"/>
    </source>
</evidence>
<dbReference type="EMBL" id="MU393535">
    <property type="protein sequence ID" value="KAI4862038.1"/>
    <property type="molecule type" value="Genomic_DNA"/>
</dbReference>
<organism evidence="1 2">
    <name type="scientific">Hypoxylon rubiginosum</name>
    <dbReference type="NCBI Taxonomy" id="110542"/>
    <lineage>
        <taxon>Eukaryota</taxon>
        <taxon>Fungi</taxon>
        <taxon>Dikarya</taxon>
        <taxon>Ascomycota</taxon>
        <taxon>Pezizomycotina</taxon>
        <taxon>Sordariomycetes</taxon>
        <taxon>Xylariomycetidae</taxon>
        <taxon>Xylariales</taxon>
        <taxon>Hypoxylaceae</taxon>
        <taxon>Hypoxylon</taxon>
    </lineage>
</organism>
<protein>
    <submittedName>
        <fullName evidence="1">Uncharacterized protein</fullName>
    </submittedName>
</protein>
<evidence type="ECO:0000313" key="1">
    <source>
        <dbReference type="EMBL" id="KAI4862038.1"/>
    </source>
</evidence>
<name>A0ACB9YS84_9PEZI</name>
<sequence length="91" mass="10600">MVAGYLLGTLSAMMHTSLLSSCRLTYLRYLSRYLSRQPYSPYLLHLTPSAVRAKVHIKVLRSQHSLLFYHIHMLTLRNVHIHAVRVTLIRI</sequence>
<reference evidence="1 2" key="1">
    <citation type="journal article" date="2022" name="New Phytol.">
        <title>Ecological generalism drives hyperdiversity of secondary metabolite gene clusters in xylarialean endophytes.</title>
        <authorList>
            <person name="Franco M.E.E."/>
            <person name="Wisecaver J.H."/>
            <person name="Arnold A.E."/>
            <person name="Ju Y.M."/>
            <person name="Slot J.C."/>
            <person name="Ahrendt S."/>
            <person name="Moore L.P."/>
            <person name="Eastman K.E."/>
            <person name="Scott K."/>
            <person name="Konkel Z."/>
            <person name="Mondo S.J."/>
            <person name="Kuo A."/>
            <person name="Hayes R.D."/>
            <person name="Haridas S."/>
            <person name="Andreopoulos B."/>
            <person name="Riley R."/>
            <person name="LaButti K."/>
            <person name="Pangilinan J."/>
            <person name="Lipzen A."/>
            <person name="Amirebrahimi M."/>
            <person name="Yan J."/>
            <person name="Adam C."/>
            <person name="Keymanesh K."/>
            <person name="Ng V."/>
            <person name="Louie K."/>
            <person name="Northen T."/>
            <person name="Drula E."/>
            <person name="Henrissat B."/>
            <person name="Hsieh H.M."/>
            <person name="Youens-Clark K."/>
            <person name="Lutzoni F."/>
            <person name="Miadlikowska J."/>
            <person name="Eastwood D.C."/>
            <person name="Hamelin R.C."/>
            <person name="Grigoriev I.V."/>
            <person name="U'Ren J.M."/>
        </authorList>
    </citation>
    <scope>NUCLEOTIDE SEQUENCE [LARGE SCALE GENOMIC DNA]</scope>
    <source>
        <strain evidence="1 2">CBS 119005</strain>
    </source>
</reference>
<accession>A0ACB9YS84</accession>